<proteinExistence type="inferred from homology"/>
<evidence type="ECO:0000256" key="5">
    <source>
        <dbReference type="ARBA" id="ARBA00023016"/>
    </source>
</evidence>
<keyword evidence="9" id="KW-1185">Reference proteome</keyword>
<keyword evidence="6" id="KW-0143">Chaperone</keyword>
<dbReference type="InterPro" id="IPR043129">
    <property type="entry name" value="ATPase_NBD"/>
</dbReference>
<reference evidence="8 9" key="1">
    <citation type="submission" date="2019-05" db="EMBL/GenBank/DDBJ databases">
        <title>Nakamurella sp. N5BH11, whole genome shotgun sequence.</title>
        <authorList>
            <person name="Tuo L."/>
        </authorList>
    </citation>
    <scope>NUCLEOTIDE SEQUENCE [LARGE SCALE GENOMIC DNA]</scope>
    <source>
        <strain evidence="8 9">N5BH11</strain>
    </source>
</reference>
<dbReference type="OrthoDB" id="9766019at2"/>
<evidence type="ECO:0000256" key="6">
    <source>
        <dbReference type="ARBA" id="ARBA00023186"/>
    </source>
</evidence>
<evidence type="ECO:0000256" key="2">
    <source>
        <dbReference type="ARBA" id="ARBA00022553"/>
    </source>
</evidence>
<dbReference type="FunFam" id="3.90.640.10:FF:000003">
    <property type="entry name" value="Molecular chaperone DnaK"/>
    <property type="match status" value="1"/>
</dbReference>
<keyword evidence="2" id="KW-0597">Phosphoprotein</keyword>
<accession>A0A4U6QDT1</accession>
<dbReference type="SUPFAM" id="SSF53067">
    <property type="entry name" value="Actin-like ATPase domain"/>
    <property type="match status" value="2"/>
</dbReference>
<dbReference type="Gene3D" id="3.30.420.40">
    <property type="match status" value="2"/>
</dbReference>
<dbReference type="GO" id="GO:0005524">
    <property type="term" value="F:ATP binding"/>
    <property type="evidence" value="ECO:0007669"/>
    <property type="project" value="UniProtKB-KW"/>
</dbReference>
<comment type="caution">
    <text evidence="8">The sequence shown here is derived from an EMBL/GenBank/DDBJ whole genome shotgun (WGS) entry which is preliminary data.</text>
</comment>
<dbReference type="PRINTS" id="PR00301">
    <property type="entry name" value="HEATSHOCK70"/>
</dbReference>
<dbReference type="RefSeq" id="WP_137450030.1">
    <property type="nucleotide sequence ID" value="NZ_SZZH01000003.1"/>
</dbReference>
<keyword evidence="5" id="KW-0346">Stress response</keyword>
<dbReference type="PANTHER" id="PTHR19375">
    <property type="entry name" value="HEAT SHOCK PROTEIN 70KDA"/>
    <property type="match status" value="1"/>
</dbReference>
<evidence type="ECO:0000256" key="1">
    <source>
        <dbReference type="ARBA" id="ARBA00007381"/>
    </source>
</evidence>
<dbReference type="Gene3D" id="2.60.34.10">
    <property type="entry name" value="Substrate Binding Domain Of DNAk, Chain A, domain 1"/>
    <property type="match status" value="1"/>
</dbReference>
<dbReference type="InterPro" id="IPR029047">
    <property type="entry name" value="HSP70_peptide-bd_sf"/>
</dbReference>
<dbReference type="Pfam" id="PF00012">
    <property type="entry name" value="HSP70"/>
    <property type="match status" value="2"/>
</dbReference>
<dbReference type="AlphaFoldDB" id="A0A4U6QDT1"/>
<dbReference type="InterPro" id="IPR013126">
    <property type="entry name" value="Hsp_70_fam"/>
</dbReference>
<dbReference type="Proteomes" id="UP000306985">
    <property type="component" value="Unassembled WGS sequence"/>
</dbReference>
<dbReference type="PROSITE" id="PS00297">
    <property type="entry name" value="HSP70_1"/>
    <property type="match status" value="1"/>
</dbReference>
<comment type="similarity">
    <text evidence="1 7">Belongs to the heat shock protein 70 family.</text>
</comment>
<dbReference type="CDD" id="cd24029">
    <property type="entry name" value="ASKHA_NBD_HSP70_DnaK_HscA_HscC"/>
    <property type="match status" value="1"/>
</dbReference>
<dbReference type="GO" id="GO:0140662">
    <property type="term" value="F:ATP-dependent protein folding chaperone"/>
    <property type="evidence" value="ECO:0007669"/>
    <property type="project" value="InterPro"/>
</dbReference>
<sequence length="517" mass="55849">MSHYLGIDLGTTNSAVAALDADGRVEVVPNTVTGHPTTPSIVYFQEQTDVAVGDIARNAAVAEPENVISLVKRSMGEAVSYPIHGIEHTPESISALILRHLYEDARSTLGRDDNGVVITVPAYFGMRETQATVEAGTLAGLNVLATIPEPIAAALHYGRTPGSGEGTLLVFDLGGGTFDTSILRIGADAIDTVVIDGDRRLGGADWDRRIADWLIDEFCARTGCDETDLDAGFRQQLLQQTEAAKVQLSQVSTTRVPIRFGAHAAAIELTREKYEELTRDLLDRTIAIVRRTLGTAAGKGIDQADVADVLLVGGATLMPAVTRRLRAEFGWEGKRVDPHLAVVKGAALYAASLRTAQGGEPVLSLPTVRKVLPRSFGVRLDRETSSRREDLYIEYIAHANDPLPITDRRLVTYTKIADVSEQAFHLFEQNADVPSPVVALNREITPDDGFVFTGLPSLPQGSPMTIVVNVDEDGLAHVEAYEDTTGQRLQTQVQLGVLQQDQLAELEQAVAQVELLH</sequence>
<evidence type="ECO:0000313" key="9">
    <source>
        <dbReference type="Proteomes" id="UP000306985"/>
    </source>
</evidence>
<evidence type="ECO:0000313" key="8">
    <source>
        <dbReference type="EMBL" id="TKV58367.1"/>
    </source>
</evidence>
<dbReference type="EMBL" id="SZZH01000003">
    <property type="protein sequence ID" value="TKV58367.1"/>
    <property type="molecule type" value="Genomic_DNA"/>
</dbReference>
<protein>
    <submittedName>
        <fullName evidence="8">Hsp70 family protein</fullName>
    </submittedName>
</protein>
<keyword evidence="4 7" id="KW-0067">ATP-binding</keyword>
<evidence type="ECO:0000256" key="7">
    <source>
        <dbReference type="RuleBase" id="RU003322"/>
    </source>
</evidence>
<dbReference type="Gene3D" id="3.90.640.10">
    <property type="entry name" value="Actin, Chain A, domain 4"/>
    <property type="match status" value="1"/>
</dbReference>
<evidence type="ECO:0000256" key="4">
    <source>
        <dbReference type="ARBA" id="ARBA00022840"/>
    </source>
</evidence>
<keyword evidence="3 7" id="KW-0547">Nucleotide-binding</keyword>
<dbReference type="InterPro" id="IPR018181">
    <property type="entry name" value="Heat_shock_70_CS"/>
</dbReference>
<organism evidence="8 9">
    <name type="scientific">Nakamurella flava</name>
    <dbReference type="NCBI Taxonomy" id="2576308"/>
    <lineage>
        <taxon>Bacteria</taxon>
        <taxon>Bacillati</taxon>
        <taxon>Actinomycetota</taxon>
        <taxon>Actinomycetes</taxon>
        <taxon>Nakamurellales</taxon>
        <taxon>Nakamurellaceae</taxon>
        <taxon>Nakamurella</taxon>
    </lineage>
</organism>
<gene>
    <name evidence="8" type="ORF">FDO65_12400</name>
</gene>
<name>A0A4U6QDT1_9ACTN</name>
<dbReference type="SUPFAM" id="SSF100920">
    <property type="entry name" value="Heat shock protein 70kD (HSP70), peptide-binding domain"/>
    <property type="match status" value="1"/>
</dbReference>
<dbReference type="FunFam" id="3.30.420.40:FF:000071">
    <property type="entry name" value="Molecular chaperone DnaK"/>
    <property type="match status" value="1"/>
</dbReference>
<dbReference type="PROSITE" id="PS00329">
    <property type="entry name" value="HSP70_2"/>
    <property type="match status" value="1"/>
</dbReference>
<evidence type="ECO:0000256" key="3">
    <source>
        <dbReference type="ARBA" id="ARBA00022741"/>
    </source>
</evidence>